<reference evidence="1 2" key="1">
    <citation type="journal article" date="2022" name="Nat. Genet.">
        <title>Improved pea reference genome and pan-genome highlight genomic features and evolutionary characteristics.</title>
        <authorList>
            <person name="Yang T."/>
            <person name="Liu R."/>
            <person name="Luo Y."/>
            <person name="Hu S."/>
            <person name="Wang D."/>
            <person name="Wang C."/>
            <person name="Pandey M.K."/>
            <person name="Ge S."/>
            <person name="Xu Q."/>
            <person name="Li N."/>
            <person name="Li G."/>
            <person name="Huang Y."/>
            <person name="Saxena R.K."/>
            <person name="Ji Y."/>
            <person name="Li M."/>
            <person name="Yan X."/>
            <person name="He Y."/>
            <person name="Liu Y."/>
            <person name="Wang X."/>
            <person name="Xiang C."/>
            <person name="Varshney R.K."/>
            <person name="Ding H."/>
            <person name="Gao S."/>
            <person name="Zong X."/>
        </authorList>
    </citation>
    <scope>NUCLEOTIDE SEQUENCE [LARGE SCALE GENOMIC DNA]</scope>
    <source>
        <strain evidence="1 2">cv. Zhongwan 6</strain>
    </source>
</reference>
<accession>A0A9D4XS54</accession>
<organism evidence="1 2">
    <name type="scientific">Pisum sativum</name>
    <name type="common">Garden pea</name>
    <name type="synonym">Lathyrus oleraceus</name>
    <dbReference type="NCBI Taxonomy" id="3888"/>
    <lineage>
        <taxon>Eukaryota</taxon>
        <taxon>Viridiplantae</taxon>
        <taxon>Streptophyta</taxon>
        <taxon>Embryophyta</taxon>
        <taxon>Tracheophyta</taxon>
        <taxon>Spermatophyta</taxon>
        <taxon>Magnoliopsida</taxon>
        <taxon>eudicotyledons</taxon>
        <taxon>Gunneridae</taxon>
        <taxon>Pentapetalae</taxon>
        <taxon>rosids</taxon>
        <taxon>fabids</taxon>
        <taxon>Fabales</taxon>
        <taxon>Fabaceae</taxon>
        <taxon>Papilionoideae</taxon>
        <taxon>50 kb inversion clade</taxon>
        <taxon>NPAAA clade</taxon>
        <taxon>Hologalegina</taxon>
        <taxon>IRL clade</taxon>
        <taxon>Fabeae</taxon>
        <taxon>Lathyrus</taxon>
    </lineage>
</organism>
<dbReference type="Gramene" id="Psat03G0035500-T1">
    <property type="protein sequence ID" value="KAI5424105.1"/>
    <property type="gene ID" value="KIW84_030355"/>
</dbReference>
<keyword evidence="2" id="KW-1185">Reference proteome</keyword>
<proteinExistence type="predicted"/>
<dbReference type="Proteomes" id="UP001058974">
    <property type="component" value="Chromosome 3"/>
</dbReference>
<evidence type="ECO:0000313" key="2">
    <source>
        <dbReference type="Proteomes" id="UP001058974"/>
    </source>
</evidence>
<evidence type="ECO:0000313" key="1">
    <source>
        <dbReference type="EMBL" id="KAI5424105.1"/>
    </source>
</evidence>
<gene>
    <name evidence="1" type="ORF">KIW84_030355</name>
</gene>
<dbReference type="EMBL" id="JAMSHJ010000003">
    <property type="protein sequence ID" value="KAI5424105.1"/>
    <property type="molecule type" value="Genomic_DNA"/>
</dbReference>
<dbReference type="AlphaFoldDB" id="A0A9D4XS54"/>
<name>A0A9D4XS54_PEA</name>
<comment type="caution">
    <text evidence="1">The sequence shown here is derived from an EMBL/GenBank/DDBJ whole genome shotgun (WGS) entry which is preliminary data.</text>
</comment>
<sequence length="205" mass="23282">MAEGQRVSCSYDNSKVLTCILERMENDLHFSAKVSLADYVLSVVEKEVNLVIPFLEKINSVSCCRLMLTSKTSVKEILNDKFVNPAEDLCGHLNDTVDEEEFGDMPPGFEKNSQIIFPPYNSKFQPSRIVECNPKITEYVVVALCRQKLHDEVLEKWKLSILDSTFKQVLMSSCTVKKNFQSYGHERKSFSANKEHLNNATSGKC</sequence>
<protein>
    <submittedName>
        <fullName evidence="1">Uncharacterized protein</fullName>
    </submittedName>
</protein>